<feature type="transmembrane region" description="Helical" evidence="1">
    <location>
        <begin position="67"/>
        <end position="85"/>
    </location>
</feature>
<dbReference type="InterPro" id="IPR058364">
    <property type="entry name" value="DUF8051"/>
</dbReference>
<comment type="caution">
    <text evidence="3">The sequence shown here is derived from an EMBL/GenBank/DDBJ whole genome shotgun (WGS) entry which is preliminary data.</text>
</comment>
<evidence type="ECO:0000259" key="2">
    <source>
        <dbReference type="Pfam" id="PF26225"/>
    </source>
</evidence>
<evidence type="ECO:0000256" key="1">
    <source>
        <dbReference type="SAM" id="Phobius"/>
    </source>
</evidence>
<dbReference type="RefSeq" id="WP_102795894.1">
    <property type="nucleotide sequence ID" value="NZ_BAAAEI010000023.1"/>
</dbReference>
<keyword evidence="1" id="KW-0472">Membrane</keyword>
<evidence type="ECO:0000313" key="3">
    <source>
        <dbReference type="EMBL" id="GAA0370681.1"/>
    </source>
</evidence>
<gene>
    <name evidence="3" type="ORF">GCM10009092_38740</name>
</gene>
<keyword evidence="1" id="KW-0812">Transmembrane</keyword>
<feature type="domain" description="DUF8051" evidence="2">
    <location>
        <begin position="5"/>
        <end position="127"/>
    </location>
</feature>
<dbReference type="Pfam" id="PF26225">
    <property type="entry name" value="DUF8051"/>
    <property type="match status" value="1"/>
</dbReference>
<feature type="transmembrane region" description="Helical" evidence="1">
    <location>
        <begin position="101"/>
        <end position="121"/>
    </location>
</feature>
<accession>A0ABP3HKY6</accession>
<keyword evidence="4" id="KW-1185">Reference proteome</keyword>
<organism evidence="3 4">
    <name type="scientific">Bowmanella denitrificans</name>
    <dbReference type="NCBI Taxonomy" id="366582"/>
    <lineage>
        <taxon>Bacteria</taxon>
        <taxon>Pseudomonadati</taxon>
        <taxon>Pseudomonadota</taxon>
        <taxon>Gammaproteobacteria</taxon>
        <taxon>Alteromonadales</taxon>
        <taxon>Alteromonadaceae</taxon>
        <taxon>Bowmanella</taxon>
    </lineage>
</organism>
<protein>
    <recommendedName>
        <fullName evidence="2">DUF8051 domain-containing protein</fullName>
    </recommendedName>
</protein>
<keyword evidence="1" id="KW-1133">Transmembrane helix</keyword>
<dbReference type="EMBL" id="BAAAEI010000023">
    <property type="protein sequence ID" value="GAA0370681.1"/>
    <property type="molecule type" value="Genomic_DNA"/>
</dbReference>
<feature type="transmembrane region" description="Helical" evidence="1">
    <location>
        <begin position="39"/>
        <end position="60"/>
    </location>
</feature>
<sequence length="165" mass="18529">MNYPRITSLTLLIAIFTLAWMVPGGPVETRDFSHLPPLIAWSFNVFLTALVMVSLALVYFMHKRLRWAFQATTIAGLAFALVFLLDLAEIFPVSPDPMSDLLFTLEIAGLLFGLILMWLSVRSLQTCDNWQSHVALPGWVQVVLVLMLLFGAYVVYFATSATLQF</sequence>
<reference evidence="4" key="1">
    <citation type="journal article" date="2019" name="Int. J. Syst. Evol. Microbiol.">
        <title>The Global Catalogue of Microorganisms (GCM) 10K type strain sequencing project: providing services to taxonomists for standard genome sequencing and annotation.</title>
        <authorList>
            <consortium name="The Broad Institute Genomics Platform"/>
            <consortium name="The Broad Institute Genome Sequencing Center for Infectious Disease"/>
            <person name="Wu L."/>
            <person name="Ma J."/>
        </authorList>
    </citation>
    <scope>NUCLEOTIDE SEQUENCE [LARGE SCALE GENOMIC DNA]</scope>
    <source>
        <strain evidence="4">JCM 13378</strain>
    </source>
</reference>
<feature type="transmembrane region" description="Helical" evidence="1">
    <location>
        <begin position="133"/>
        <end position="156"/>
    </location>
</feature>
<name>A0ABP3HKY6_9ALTE</name>
<evidence type="ECO:0000313" key="4">
    <source>
        <dbReference type="Proteomes" id="UP001501757"/>
    </source>
</evidence>
<proteinExistence type="predicted"/>
<dbReference type="Proteomes" id="UP001501757">
    <property type="component" value="Unassembled WGS sequence"/>
</dbReference>